<feature type="transmembrane region" description="Helical" evidence="1">
    <location>
        <begin position="129"/>
        <end position="150"/>
    </location>
</feature>
<dbReference type="HOGENOM" id="CLU_060549_0_0_1"/>
<feature type="transmembrane region" description="Helical" evidence="1">
    <location>
        <begin position="23"/>
        <end position="46"/>
    </location>
</feature>
<protein>
    <recommendedName>
        <fullName evidence="4">G-protein coupled receptors family 1 profile domain-containing protein</fullName>
    </recommendedName>
</protein>
<evidence type="ECO:0000313" key="3">
    <source>
        <dbReference type="Proteomes" id="UP000027222"/>
    </source>
</evidence>
<sequence>MTYAVICQLPNPLTPMAWLAPDVAYQTTISIYIYVGSLAVMLWDMISNVKADYVLCTKYRIGLPTIVYGISRLGTLAYILAATIFESAPTGNCAIFEKVVDGLFPLAVSSTSFLFFLRVRAIFIHNKAVVAFFAFMWLTVLAGTLTATQGVAGGEIGTTKYCTHVKMEHYISAAAITPLVHDTLVFLAISWRLMMNSYIDISLKGGVRTLFFGEYLPALSRALLQDGQVYYLTSLSTNLLIVIMLYVSSEPITYRTMLPAPNNVLINALACHVFRKTKFGIFREKMVPTTQFVMPIHFVDNSGRQRSPPAEGVIEKRETEVRRIIQASTDEIIESDYSV</sequence>
<proteinExistence type="predicted"/>
<organism evidence="2 3">
    <name type="scientific">Galerina marginata (strain CBS 339.88)</name>
    <dbReference type="NCBI Taxonomy" id="685588"/>
    <lineage>
        <taxon>Eukaryota</taxon>
        <taxon>Fungi</taxon>
        <taxon>Dikarya</taxon>
        <taxon>Basidiomycota</taxon>
        <taxon>Agaricomycotina</taxon>
        <taxon>Agaricomycetes</taxon>
        <taxon>Agaricomycetidae</taxon>
        <taxon>Agaricales</taxon>
        <taxon>Agaricineae</taxon>
        <taxon>Strophariaceae</taxon>
        <taxon>Galerina</taxon>
    </lineage>
</organism>
<keyword evidence="1" id="KW-0812">Transmembrane</keyword>
<evidence type="ECO:0000256" key="1">
    <source>
        <dbReference type="SAM" id="Phobius"/>
    </source>
</evidence>
<feature type="transmembrane region" description="Helical" evidence="1">
    <location>
        <begin position="229"/>
        <end position="247"/>
    </location>
</feature>
<name>A0A067SN78_GALM3</name>
<reference evidence="3" key="1">
    <citation type="journal article" date="2014" name="Proc. Natl. Acad. Sci. U.S.A.">
        <title>Extensive sampling of basidiomycete genomes demonstrates inadequacy of the white-rot/brown-rot paradigm for wood decay fungi.</title>
        <authorList>
            <person name="Riley R."/>
            <person name="Salamov A.A."/>
            <person name="Brown D.W."/>
            <person name="Nagy L.G."/>
            <person name="Floudas D."/>
            <person name="Held B.W."/>
            <person name="Levasseur A."/>
            <person name="Lombard V."/>
            <person name="Morin E."/>
            <person name="Otillar R."/>
            <person name="Lindquist E.A."/>
            <person name="Sun H."/>
            <person name="LaButti K.M."/>
            <person name="Schmutz J."/>
            <person name="Jabbour D."/>
            <person name="Luo H."/>
            <person name="Baker S.E."/>
            <person name="Pisabarro A.G."/>
            <person name="Walton J.D."/>
            <person name="Blanchette R.A."/>
            <person name="Henrissat B."/>
            <person name="Martin F."/>
            <person name="Cullen D."/>
            <person name="Hibbett D.S."/>
            <person name="Grigoriev I.V."/>
        </authorList>
    </citation>
    <scope>NUCLEOTIDE SEQUENCE [LARGE SCALE GENOMIC DNA]</scope>
    <source>
        <strain evidence="3">CBS 339.88</strain>
    </source>
</reference>
<feature type="transmembrane region" description="Helical" evidence="1">
    <location>
        <begin position="170"/>
        <end position="193"/>
    </location>
</feature>
<evidence type="ECO:0000313" key="2">
    <source>
        <dbReference type="EMBL" id="KDR72366.1"/>
    </source>
</evidence>
<accession>A0A067SN78</accession>
<keyword evidence="1" id="KW-1133">Transmembrane helix</keyword>
<dbReference type="STRING" id="685588.A0A067SN78"/>
<keyword evidence="3" id="KW-1185">Reference proteome</keyword>
<dbReference type="Proteomes" id="UP000027222">
    <property type="component" value="Unassembled WGS sequence"/>
</dbReference>
<feature type="transmembrane region" description="Helical" evidence="1">
    <location>
        <begin position="66"/>
        <end position="87"/>
    </location>
</feature>
<gene>
    <name evidence="2" type="ORF">GALMADRAFT_229145</name>
</gene>
<feature type="transmembrane region" description="Helical" evidence="1">
    <location>
        <begin position="99"/>
        <end position="117"/>
    </location>
</feature>
<dbReference type="OrthoDB" id="3038990at2759"/>
<keyword evidence="1" id="KW-0472">Membrane</keyword>
<dbReference type="AlphaFoldDB" id="A0A067SN78"/>
<dbReference type="EMBL" id="KL142389">
    <property type="protein sequence ID" value="KDR72366.1"/>
    <property type="molecule type" value="Genomic_DNA"/>
</dbReference>
<evidence type="ECO:0008006" key="4">
    <source>
        <dbReference type="Google" id="ProtNLM"/>
    </source>
</evidence>